<evidence type="ECO:0000313" key="3">
    <source>
        <dbReference type="Proteomes" id="UP000325598"/>
    </source>
</evidence>
<organism evidence="2 3">
    <name type="scientific">Streptomyces angustmyceticus</name>
    <dbReference type="NCBI Taxonomy" id="285578"/>
    <lineage>
        <taxon>Bacteria</taxon>
        <taxon>Bacillati</taxon>
        <taxon>Actinomycetota</taxon>
        <taxon>Actinomycetes</taxon>
        <taxon>Kitasatosporales</taxon>
        <taxon>Streptomycetaceae</taxon>
        <taxon>Streptomyces</taxon>
    </lineage>
</organism>
<feature type="compositionally biased region" description="Low complexity" evidence="1">
    <location>
        <begin position="496"/>
        <end position="508"/>
    </location>
</feature>
<feature type="region of interest" description="Disordered" evidence="1">
    <location>
        <begin position="436"/>
        <end position="546"/>
    </location>
</feature>
<protein>
    <recommendedName>
        <fullName evidence="4">PPE family domain-containing protein</fullName>
    </recommendedName>
</protein>
<comment type="caution">
    <text evidence="2">The sequence shown here is derived from an EMBL/GenBank/DDBJ whole genome shotgun (WGS) entry which is preliminary data.</text>
</comment>
<feature type="compositionally biased region" description="Gly residues" evidence="1">
    <location>
        <begin position="462"/>
        <end position="480"/>
    </location>
</feature>
<feature type="compositionally biased region" description="Basic and acidic residues" evidence="1">
    <location>
        <begin position="262"/>
        <end position="276"/>
    </location>
</feature>
<accession>A0A5J4LK41</accession>
<feature type="region of interest" description="Disordered" evidence="1">
    <location>
        <begin position="1"/>
        <end position="34"/>
    </location>
</feature>
<feature type="compositionally biased region" description="Gly residues" evidence="1">
    <location>
        <begin position="277"/>
        <end position="287"/>
    </location>
</feature>
<dbReference type="GeneID" id="96756196"/>
<feature type="region of interest" description="Disordered" evidence="1">
    <location>
        <begin position="262"/>
        <end position="348"/>
    </location>
</feature>
<sequence>MASKDSDFKPAKVQVPEPRKKPAKGSGDAQEVGHDVIASRPQFTEKGLNDLKQMVAGANPGEVANVAKGWRDVRVALVGEGWHEGIKKHFDDAVTKVLQTWHGSSADQFAASAQKISDNFANLALYPHNTGEVLQQISENLKAVQKFVDDVQEPSSWESKADWLADKSSSGIGKGAAIGNALAPGAGALVGGLVGGMVGGDGRDDSQLKADLQNPKMSIWDAMSKNRTQLSLGKERQLQAAHYMEQLGTTYRSGVKALGSSRIDDDRIQPPAHDGDGGGGAIPGIGAFGPMPSTPKTGAPAPKMPGMKGGGYTTPTPMEPPRPHGIDGGVGSVPKPAPAPHVGTGLDGLSGGGVGAGGGGLGGGGAGGVGGGVGTGGLGTGSGSVGGGSGPGIGGAGAPGMVGGMGGTGGARAGGTGAGAGARGAGRAGMPGMGGAAGAGKGAGGAKGAGAKGGAMARQKGGLAGGKGGKLGAGSQGGSGLHRSRGGTQSGGAAGGRRPAGMAGAHGAHGAKGKDKNGENGQRPDYLVEDEETWTPERNVAPKVIE</sequence>
<evidence type="ECO:0000313" key="2">
    <source>
        <dbReference type="EMBL" id="GES31919.1"/>
    </source>
</evidence>
<dbReference type="InterPro" id="IPR036689">
    <property type="entry name" value="ESAT-6-like_sf"/>
</dbReference>
<feature type="compositionally biased region" description="Basic and acidic residues" evidence="1">
    <location>
        <begin position="1"/>
        <end position="10"/>
    </location>
</feature>
<proteinExistence type="predicted"/>
<evidence type="ECO:0000256" key="1">
    <source>
        <dbReference type="SAM" id="MobiDB-lite"/>
    </source>
</evidence>
<gene>
    <name evidence="2" type="ORF">San01_44060</name>
</gene>
<dbReference type="Proteomes" id="UP000325598">
    <property type="component" value="Unassembled WGS sequence"/>
</dbReference>
<dbReference type="SUPFAM" id="SSF140453">
    <property type="entry name" value="EsxAB dimer-like"/>
    <property type="match status" value="1"/>
</dbReference>
<dbReference type="AlphaFoldDB" id="A0A5J4LK41"/>
<evidence type="ECO:0008006" key="4">
    <source>
        <dbReference type="Google" id="ProtNLM"/>
    </source>
</evidence>
<dbReference type="EMBL" id="BLAG01000012">
    <property type="protein sequence ID" value="GES31919.1"/>
    <property type="molecule type" value="Genomic_DNA"/>
</dbReference>
<feature type="compositionally biased region" description="Gly residues" evidence="1">
    <location>
        <begin position="436"/>
        <end position="453"/>
    </location>
</feature>
<dbReference type="OrthoDB" id="3872984at2"/>
<reference evidence="2 3" key="1">
    <citation type="submission" date="2019-10" db="EMBL/GenBank/DDBJ databases">
        <title>Whole genome shotgun sequence of Streptomyces angustmyceticus NBRC 3934.</title>
        <authorList>
            <person name="Hosoyama A."/>
            <person name="Ichikawa N."/>
            <person name="Kimura A."/>
            <person name="Kitahashi Y."/>
            <person name="Komaki H."/>
            <person name="Uohara A."/>
        </authorList>
    </citation>
    <scope>NUCLEOTIDE SEQUENCE [LARGE SCALE GENOMIC DNA]</scope>
    <source>
        <strain evidence="2 3">NBRC 3934</strain>
    </source>
</reference>
<keyword evidence="3" id="KW-1185">Reference proteome</keyword>
<name>A0A5J4LK41_9ACTN</name>
<dbReference type="RefSeq" id="WP_143589232.1">
    <property type="nucleotide sequence ID" value="NZ_BLAG01000012.1"/>
</dbReference>